<reference evidence="1 2" key="1">
    <citation type="submission" date="2009-04" db="EMBL/GenBank/DDBJ databases">
        <authorList>
            <person name="Qin X."/>
            <person name="Bachman B."/>
            <person name="Battles P."/>
            <person name="Bell A."/>
            <person name="Bess C."/>
            <person name="Bickham C."/>
            <person name="Chaboub L."/>
            <person name="Chen D."/>
            <person name="Coyle M."/>
            <person name="Deiros D.R."/>
            <person name="Dinh H."/>
            <person name="Forbes L."/>
            <person name="Fowler G."/>
            <person name="Francisco L."/>
            <person name="Fu Q."/>
            <person name="Gubbala S."/>
            <person name="Hale W."/>
            <person name="Han Y."/>
            <person name="Hemphill L."/>
            <person name="Highlander S.K."/>
            <person name="Hirani K."/>
            <person name="Hogues M."/>
            <person name="Jackson L."/>
            <person name="Jakkamsetti A."/>
            <person name="Javaid M."/>
            <person name="Jiang H."/>
            <person name="Korchina V."/>
            <person name="Kovar C."/>
            <person name="Lara F."/>
            <person name="Lee S."/>
            <person name="Mata R."/>
            <person name="Mathew T."/>
            <person name="Moen C."/>
            <person name="Morales K."/>
            <person name="Munidasa M."/>
            <person name="Nazareth L."/>
            <person name="Ngo R."/>
            <person name="Nguyen L."/>
            <person name="Okwuonu G."/>
            <person name="Ongeri F."/>
            <person name="Patil S."/>
            <person name="Petrosino J."/>
            <person name="Pham C."/>
            <person name="Pham P."/>
            <person name="Pu L.-L."/>
            <person name="Puazo M."/>
            <person name="Raj R."/>
            <person name="Reid J."/>
            <person name="Rouhana J."/>
            <person name="Saada N."/>
            <person name="Shang Y."/>
            <person name="Simmons D."/>
            <person name="Thornton R."/>
            <person name="Warren J."/>
            <person name="Weissenberger G."/>
            <person name="Zhang J."/>
            <person name="Zhang L."/>
            <person name="Zhou C."/>
            <person name="Zhu D."/>
            <person name="Muzny D."/>
            <person name="Worley K."/>
            <person name="Gibbs R."/>
        </authorList>
    </citation>
    <scope>NUCLEOTIDE SEQUENCE [LARGE SCALE GENOMIC DNA]</scope>
    <source>
        <strain evidence="1 2">ATCC 43531</strain>
    </source>
</reference>
<gene>
    <name evidence="1" type="ORF">HMPREF0908_1929</name>
</gene>
<evidence type="ECO:0008006" key="3">
    <source>
        <dbReference type="Google" id="ProtNLM"/>
    </source>
</evidence>
<dbReference type="Pfam" id="PF13489">
    <property type="entry name" value="Methyltransf_23"/>
    <property type="match status" value="1"/>
</dbReference>
<dbReference type="Proteomes" id="UP000005309">
    <property type="component" value="Unassembled WGS sequence"/>
</dbReference>
<dbReference type="SUPFAM" id="SSF53335">
    <property type="entry name" value="S-adenosyl-L-methionine-dependent methyltransferases"/>
    <property type="match status" value="1"/>
</dbReference>
<protein>
    <recommendedName>
        <fullName evidence="3">Methyltransferase domain protein</fullName>
    </recommendedName>
</protein>
<evidence type="ECO:0000313" key="2">
    <source>
        <dbReference type="Proteomes" id="UP000005309"/>
    </source>
</evidence>
<dbReference type="EMBL" id="ACLA01000033">
    <property type="protein sequence ID" value="EEQ47627.1"/>
    <property type="molecule type" value="Genomic_DNA"/>
</dbReference>
<evidence type="ECO:0000313" key="1">
    <source>
        <dbReference type="EMBL" id="EEQ47627.1"/>
    </source>
</evidence>
<dbReference type="AlphaFoldDB" id="C4V629"/>
<organism evidence="1 2">
    <name type="scientific">Selenomonas flueggei ATCC 43531</name>
    <dbReference type="NCBI Taxonomy" id="638302"/>
    <lineage>
        <taxon>Bacteria</taxon>
        <taxon>Bacillati</taxon>
        <taxon>Bacillota</taxon>
        <taxon>Negativicutes</taxon>
        <taxon>Selenomonadales</taxon>
        <taxon>Selenomonadaceae</taxon>
        <taxon>Selenomonas</taxon>
    </lineage>
</organism>
<accession>C4V629</accession>
<keyword evidence="2" id="KW-1185">Reference proteome</keyword>
<dbReference type="InterPro" id="IPR029063">
    <property type="entry name" value="SAM-dependent_MTases_sf"/>
</dbReference>
<name>C4V629_9FIRM</name>
<sequence length="254" mass="29836">MEQCRICGAESTYFDEALMLKKYRAQYFRCQNCGFIQTEKPYWLDEAYSDAIVDSDIGLIERNIMLSRLTAAVISFCFPTATSFLDYAGGYGILVRLMRDRGFHFEWFDRYCENMFAKSFRKSKDRYDVLTAFELFEHLPTPVEEVNVLSKISDNILFTTTIVPRTIPKVDDWWYYAPYNGQHVSFYTVESLQLLAKSFDYHYVGYRDIHLFSKQPVSQWKFSVAVRLSSWINRFTSRKSLLGEDYRALTGSDI</sequence>
<dbReference type="HOGENOM" id="CLU_082047_0_0_9"/>
<dbReference type="OrthoDB" id="9816564at2"/>
<dbReference type="STRING" id="638302.HMPREF0908_1929"/>
<dbReference type="RefSeq" id="WP_006691056.1">
    <property type="nucleotide sequence ID" value="NZ_GG694008.1"/>
</dbReference>
<dbReference type="Gene3D" id="3.40.50.150">
    <property type="entry name" value="Vaccinia Virus protein VP39"/>
    <property type="match status" value="1"/>
</dbReference>
<proteinExistence type="predicted"/>
<dbReference type="eggNOG" id="COG4641">
    <property type="taxonomic scope" value="Bacteria"/>
</dbReference>
<comment type="caution">
    <text evidence="1">The sequence shown here is derived from an EMBL/GenBank/DDBJ whole genome shotgun (WGS) entry which is preliminary data.</text>
</comment>